<evidence type="ECO:0000313" key="2">
    <source>
        <dbReference type="EMBL" id="HFC46598.1"/>
    </source>
</evidence>
<gene>
    <name evidence="2" type="primary">tsaB</name>
    <name evidence="2" type="ORF">ENJ63_01810</name>
</gene>
<comment type="caution">
    <text evidence="2">The sequence shown here is derived from an EMBL/GenBank/DDBJ whole genome shotgun (WGS) entry which is preliminary data.</text>
</comment>
<dbReference type="Pfam" id="PF00814">
    <property type="entry name" value="TsaD"/>
    <property type="match status" value="1"/>
</dbReference>
<dbReference type="CDD" id="cd24032">
    <property type="entry name" value="ASKHA_NBD_TsaB"/>
    <property type="match status" value="1"/>
</dbReference>
<feature type="non-terminal residue" evidence="2">
    <location>
        <position position="192"/>
    </location>
</feature>
<dbReference type="Proteomes" id="UP000885797">
    <property type="component" value="Unassembled WGS sequence"/>
</dbReference>
<dbReference type="PANTHER" id="PTHR11735:SF11">
    <property type="entry name" value="TRNA THREONYLCARBAMOYLADENOSINE BIOSYNTHESIS PROTEIN TSAB"/>
    <property type="match status" value="1"/>
</dbReference>
<dbReference type="NCBIfam" id="TIGR03725">
    <property type="entry name" value="T6A_YeaZ"/>
    <property type="match status" value="1"/>
</dbReference>
<protein>
    <submittedName>
        <fullName evidence="2">tRNA (Adenosine(37)-N6)-threonylcarbamoyltransferase complex dimerization subunit type 1 TsaB</fullName>
    </submittedName>
</protein>
<evidence type="ECO:0000259" key="1">
    <source>
        <dbReference type="Pfam" id="PF00814"/>
    </source>
</evidence>
<dbReference type="InterPro" id="IPR043129">
    <property type="entry name" value="ATPase_NBD"/>
</dbReference>
<proteinExistence type="predicted"/>
<sequence>MLTLSIETSQPTGGVALVEEGDVVVELNVALKATTYSRSLFLAIERVLELSGCRYDGLSSIACSVGPGSFTGLRIGLSAAKGMAYSLGLPIIGVPCLDVMARGVPARPGTRLCPMIDAKKRQVFTSIFEVTGQGGVNRISPYMAVRADRFFNFIEVGDCCLLFGDGVRVYRKSLEASLKAQKAISPDNVIFI</sequence>
<dbReference type="InterPro" id="IPR022496">
    <property type="entry name" value="T6A_TsaB"/>
</dbReference>
<dbReference type="InterPro" id="IPR000905">
    <property type="entry name" value="Gcp-like_dom"/>
</dbReference>
<dbReference type="EMBL" id="DRND01000151">
    <property type="protein sequence ID" value="HFC46598.1"/>
    <property type="molecule type" value="Genomic_DNA"/>
</dbReference>
<dbReference type="GO" id="GO:0002949">
    <property type="term" value="P:tRNA threonylcarbamoyladenosine modification"/>
    <property type="evidence" value="ECO:0007669"/>
    <property type="project" value="InterPro"/>
</dbReference>
<dbReference type="Gene3D" id="3.30.420.40">
    <property type="match status" value="2"/>
</dbReference>
<dbReference type="AlphaFoldDB" id="A0A7V2SVR9"/>
<feature type="domain" description="Gcp-like" evidence="1">
    <location>
        <begin position="35"/>
        <end position="133"/>
    </location>
</feature>
<accession>A0A7V2SVR9</accession>
<organism evidence="2">
    <name type="scientific">Dissulfuribacter thermophilus</name>
    <dbReference type="NCBI Taxonomy" id="1156395"/>
    <lineage>
        <taxon>Bacteria</taxon>
        <taxon>Pseudomonadati</taxon>
        <taxon>Thermodesulfobacteriota</taxon>
        <taxon>Dissulfuribacteria</taxon>
        <taxon>Dissulfuribacterales</taxon>
        <taxon>Dissulfuribacteraceae</taxon>
        <taxon>Dissulfuribacter</taxon>
    </lineage>
</organism>
<dbReference type="PANTHER" id="PTHR11735">
    <property type="entry name" value="TRNA N6-ADENOSINE THREONYLCARBAMOYLTRANSFERASE"/>
    <property type="match status" value="1"/>
</dbReference>
<dbReference type="SUPFAM" id="SSF53067">
    <property type="entry name" value="Actin-like ATPase domain"/>
    <property type="match status" value="1"/>
</dbReference>
<name>A0A7V2SVR9_9BACT</name>
<dbReference type="GO" id="GO:0005829">
    <property type="term" value="C:cytosol"/>
    <property type="evidence" value="ECO:0007669"/>
    <property type="project" value="TreeGrafter"/>
</dbReference>
<reference evidence="2" key="1">
    <citation type="journal article" date="2020" name="mSystems">
        <title>Genome- and Community-Level Interaction Insights into Carbon Utilization and Element Cycling Functions of Hydrothermarchaeota in Hydrothermal Sediment.</title>
        <authorList>
            <person name="Zhou Z."/>
            <person name="Liu Y."/>
            <person name="Xu W."/>
            <person name="Pan J."/>
            <person name="Luo Z.H."/>
            <person name="Li M."/>
        </authorList>
    </citation>
    <scope>NUCLEOTIDE SEQUENCE [LARGE SCALE GENOMIC DNA]</scope>
    <source>
        <strain evidence="2">HyVt-503</strain>
    </source>
</reference>